<dbReference type="Pfam" id="PF06202">
    <property type="entry name" value="GDE_C"/>
    <property type="match status" value="1"/>
</dbReference>
<organism evidence="3">
    <name type="scientific">bioreactor metagenome</name>
    <dbReference type="NCBI Taxonomy" id="1076179"/>
    <lineage>
        <taxon>unclassified sequences</taxon>
        <taxon>metagenomes</taxon>
        <taxon>ecological metagenomes</taxon>
    </lineage>
</organism>
<feature type="domain" description="Glycogen debranching enzyme bacterial and archaeal type N-terminal" evidence="2">
    <location>
        <begin position="20"/>
        <end position="239"/>
    </location>
</feature>
<name>A0A644TZX3_9ZZZZ</name>
<dbReference type="InterPro" id="IPR010401">
    <property type="entry name" value="AGL/Gdb1"/>
</dbReference>
<dbReference type="InterPro" id="IPR024742">
    <property type="entry name" value="Glycogen_debranch_N"/>
</dbReference>
<sequence length="644" mass="73589">MAYLKFNKGELVNLEYSLKRELLSTNHAGGYMNTTIVCCNTRKYHGLLVLPVANFNNEKFVLLSSLDESLIQHGKAFNLGIHRYGDIYEPRGHKYIREFEIDKCVSITYRVGGMVLKKEMMLAHNKGQYFARYTLLEANSPTTLQLKPFLAFRHIHSLSKSNLNADRSAIEIQGGRAFKMYEGFPELNLQLSVKADYVSNPDWYYNIEYKEERRRAYESAEDLFVPGYFEFPLKKGQSVVFSASTNAESPAGLNTKFENYLEARSARDSFESCLKIASKQFLISDGESMSIYAGYPWLDKNSRETLLALPGITLSGLDDKKRFRKVLEDFVKREGFIPDSGGSKPDVPLWLIWNIQQLTIYKRSKTTVWKESAETIKAILNHYKNTKEGDSVVLHGNGLLWAEKKGTALSWMDAYVNGKPVTEREGYQVELNSLWYNAVSFAIELARGSRDKAFVDEWEPVQKLIAKSFNKAFWIEQGDYLADYVGHEGQNKCVRPNQLFTCSFPYSPITDVQKSKVLKRIQQELLTERGIRTLSPQSPHYKGEYDGDEFSRNSAYHMGTARPWLLGFYIDANLKLHGDSFIQRAEDLISAFEEDVQIHCIGSVSEVYDGDPPHQPHGCTSYSISVASLLWSMRLVLNHKNKKI</sequence>
<dbReference type="InterPro" id="IPR008928">
    <property type="entry name" value="6-hairpin_glycosidase_sf"/>
</dbReference>
<dbReference type="PANTHER" id="PTHR10569:SF2">
    <property type="entry name" value="GLYCOGEN DEBRANCHING ENZYME"/>
    <property type="match status" value="1"/>
</dbReference>
<comment type="caution">
    <text evidence="3">The sequence shown here is derived from an EMBL/GenBank/DDBJ whole genome shotgun (WGS) entry which is preliminary data.</text>
</comment>
<protein>
    <recommendedName>
        <fullName evidence="4">Glycogen debranching enzyme N-terminal domain-containing protein</fullName>
    </recommendedName>
</protein>
<feature type="domain" description="Glycogen debranching enzyme C-terminal" evidence="1">
    <location>
        <begin position="277"/>
        <end position="630"/>
    </location>
</feature>
<proteinExistence type="predicted"/>
<gene>
    <name evidence="3" type="ORF">SDC9_18310</name>
</gene>
<dbReference type="EMBL" id="VSSQ01000066">
    <property type="protein sequence ID" value="MPL72525.1"/>
    <property type="molecule type" value="Genomic_DNA"/>
</dbReference>
<dbReference type="SUPFAM" id="SSF48208">
    <property type="entry name" value="Six-hairpin glycosidases"/>
    <property type="match status" value="1"/>
</dbReference>
<evidence type="ECO:0000259" key="1">
    <source>
        <dbReference type="Pfam" id="PF06202"/>
    </source>
</evidence>
<evidence type="ECO:0000259" key="2">
    <source>
        <dbReference type="Pfam" id="PF12439"/>
    </source>
</evidence>
<evidence type="ECO:0008006" key="4">
    <source>
        <dbReference type="Google" id="ProtNLM"/>
    </source>
</evidence>
<dbReference type="Pfam" id="PF12439">
    <property type="entry name" value="GDE_N"/>
    <property type="match status" value="1"/>
</dbReference>
<dbReference type="PANTHER" id="PTHR10569">
    <property type="entry name" value="GLYCOGEN DEBRANCHING ENZYME"/>
    <property type="match status" value="1"/>
</dbReference>
<dbReference type="AlphaFoldDB" id="A0A644TZX3"/>
<accession>A0A644TZX3</accession>
<dbReference type="GO" id="GO:0004135">
    <property type="term" value="F:amylo-alpha-1,6-glucosidase activity"/>
    <property type="evidence" value="ECO:0007669"/>
    <property type="project" value="InterPro"/>
</dbReference>
<evidence type="ECO:0000313" key="3">
    <source>
        <dbReference type="EMBL" id="MPL72525.1"/>
    </source>
</evidence>
<dbReference type="GO" id="GO:0004134">
    <property type="term" value="F:4-alpha-glucanotransferase activity"/>
    <property type="evidence" value="ECO:0007669"/>
    <property type="project" value="InterPro"/>
</dbReference>
<dbReference type="GO" id="GO:0005980">
    <property type="term" value="P:glycogen catabolic process"/>
    <property type="evidence" value="ECO:0007669"/>
    <property type="project" value="InterPro"/>
</dbReference>
<reference evidence="3" key="1">
    <citation type="submission" date="2019-08" db="EMBL/GenBank/DDBJ databases">
        <authorList>
            <person name="Kucharzyk K."/>
            <person name="Murdoch R.W."/>
            <person name="Higgins S."/>
            <person name="Loffler F."/>
        </authorList>
    </citation>
    <scope>NUCLEOTIDE SEQUENCE</scope>
</reference>
<dbReference type="Gene3D" id="1.50.10.10">
    <property type="match status" value="1"/>
</dbReference>
<dbReference type="InterPro" id="IPR032790">
    <property type="entry name" value="GDE_C"/>
</dbReference>
<dbReference type="InterPro" id="IPR012341">
    <property type="entry name" value="6hp_glycosidase-like_sf"/>
</dbReference>